<keyword evidence="1" id="KW-1133">Transmembrane helix</keyword>
<keyword evidence="1" id="KW-0812">Transmembrane</keyword>
<organism evidence="3 4">
    <name type="scientific">Halonotius pteroides</name>
    <dbReference type="NCBI Taxonomy" id="268735"/>
    <lineage>
        <taxon>Archaea</taxon>
        <taxon>Methanobacteriati</taxon>
        <taxon>Methanobacteriota</taxon>
        <taxon>Stenosarchaea group</taxon>
        <taxon>Halobacteria</taxon>
        <taxon>Halobacteriales</taxon>
        <taxon>Haloferacaceae</taxon>
        <taxon>Halonotius</taxon>
    </lineage>
</organism>
<dbReference type="Pfam" id="PF18902">
    <property type="entry name" value="DUF5658"/>
    <property type="match status" value="1"/>
</dbReference>
<keyword evidence="1" id="KW-0472">Membrane</keyword>
<protein>
    <recommendedName>
        <fullName evidence="2">DUF5658 domain-containing protein</fullName>
    </recommendedName>
</protein>
<evidence type="ECO:0000259" key="2">
    <source>
        <dbReference type="Pfam" id="PF18902"/>
    </source>
</evidence>
<feature type="transmembrane region" description="Helical" evidence="1">
    <location>
        <begin position="56"/>
        <end position="85"/>
    </location>
</feature>
<dbReference type="Proteomes" id="UP000281564">
    <property type="component" value="Unassembled WGS sequence"/>
</dbReference>
<dbReference type="RefSeq" id="WP_120083733.1">
    <property type="nucleotide sequence ID" value="NZ_QMDW01000005.1"/>
</dbReference>
<sequence length="127" mass="13763">MKRGTVTATNCATSGNIAVLAQNKYPLLIGLILVRAIDASLTYYGLSVGLREANPIVVRVIEALGVIPGLFFLSSVSLVLLLFLGEYLLPGVAQSRHNINLWSNVAYLSVLIVWSAVSLHNMVLIWI</sequence>
<evidence type="ECO:0000256" key="1">
    <source>
        <dbReference type="SAM" id="Phobius"/>
    </source>
</evidence>
<gene>
    <name evidence="3" type="ORF">DP106_04635</name>
</gene>
<accession>A0A3A6Q1I0</accession>
<dbReference type="EMBL" id="QMDW01000005">
    <property type="protein sequence ID" value="RJX50558.1"/>
    <property type="molecule type" value="Genomic_DNA"/>
</dbReference>
<name>A0A3A6Q1I0_9EURY</name>
<proteinExistence type="predicted"/>
<evidence type="ECO:0000313" key="3">
    <source>
        <dbReference type="EMBL" id="RJX50558.1"/>
    </source>
</evidence>
<evidence type="ECO:0000313" key="4">
    <source>
        <dbReference type="Proteomes" id="UP000281564"/>
    </source>
</evidence>
<dbReference type="AlphaFoldDB" id="A0A3A6Q1I0"/>
<dbReference type="InterPro" id="IPR043717">
    <property type="entry name" value="DUF5658"/>
</dbReference>
<feature type="transmembrane region" description="Helical" evidence="1">
    <location>
        <begin position="105"/>
        <end position="126"/>
    </location>
</feature>
<comment type="caution">
    <text evidence="3">The sequence shown here is derived from an EMBL/GenBank/DDBJ whole genome shotgun (WGS) entry which is preliminary data.</text>
</comment>
<reference evidence="3 4" key="1">
    <citation type="submission" date="2018-06" db="EMBL/GenBank/DDBJ databases">
        <title>Halonotius sp. F13-13 a new haloarchaeeon isolated from a solar saltern from Isla Cristina, Huelva, Spain.</title>
        <authorList>
            <person name="Duran-Viseras A."/>
            <person name="Sanchez-Porro C."/>
            <person name="Ventosa A."/>
        </authorList>
    </citation>
    <scope>NUCLEOTIDE SEQUENCE [LARGE SCALE GENOMIC DNA]</scope>
    <source>
        <strain evidence="3 4">CECT 7525</strain>
    </source>
</reference>
<keyword evidence="4" id="KW-1185">Reference proteome</keyword>
<feature type="transmembrane region" description="Helical" evidence="1">
    <location>
        <begin position="25"/>
        <end position="44"/>
    </location>
</feature>
<feature type="domain" description="DUF5658" evidence="2">
    <location>
        <begin position="30"/>
        <end position="126"/>
    </location>
</feature>